<sequence>MEPDDLGLTLAWLSSHQRLRATMTIRIQIGDTDVQVTAVPLTQEAFEPFGDVVSNPRPDVHPSSFDVHASTLPPNAFSANQGFAVQYRSMSRIRNLYGQSPSGRSEPAMSVFCTAARQLTSPGAGRPHQFTVRFLERHPFTTQTFSPVDSSASSYLVIVAPSLPPSSADEGLPVPQGTGVPGRGLPDLGGLKAFLATKSQAVTYGAGTWHAPMVTLGPPGTTLNFVVSQFMSGVADEDCQLVEFESSGVAEPRIKVLLPPPRTGRLEKL</sequence>
<keyword evidence="6" id="KW-1185">Reference proteome</keyword>
<dbReference type="EMBL" id="KL660638">
    <property type="protein sequence ID" value="KFA64950.1"/>
    <property type="molecule type" value="Genomic_DNA"/>
</dbReference>
<protein>
    <recommendedName>
        <fullName evidence="7">Ureidoglycolate hydrolase</fullName>
    </recommendedName>
</protein>
<accession>A0A084QLW5</accession>
<dbReference type="Gene3D" id="2.60.120.480">
    <property type="entry name" value="Ureidoglycolate hydrolase"/>
    <property type="match status" value="1"/>
</dbReference>
<proteinExistence type="predicted"/>
<evidence type="ECO:0008006" key="7">
    <source>
        <dbReference type="Google" id="ProtNLM"/>
    </source>
</evidence>
<dbReference type="HOGENOM" id="CLU_070848_0_0_1"/>
<dbReference type="Pfam" id="PF04115">
    <property type="entry name" value="Ureidogly_lyase"/>
    <property type="match status" value="1"/>
</dbReference>
<name>A0A084QLW5_STAC4</name>
<dbReference type="GO" id="GO:0006144">
    <property type="term" value="P:purine nucleobase metabolic process"/>
    <property type="evidence" value="ECO:0007669"/>
    <property type="project" value="UniProtKB-KW"/>
</dbReference>
<dbReference type="InterPro" id="IPR047233">
    <property type="entry name" value="UAH_cupin"/>
</dbReference>
<gene>
    <name evidence="5" type="ORF">S40285_03874</name>
</gene>
<dbReference type="FunCoup" id="A0A084QLW5">
    <property type="interactions" value="68"/>
</dbReference>
<dbReference type="GO" id="GO:0004848">
    <property type="term" value="F:ureidoglycolate hydrolase activity"/>
    <property type="evidence" value="ECO:0007669"/>
    <property type="project" value="InterPro"/>
</dbReference>
<comment type="catalytic activity">
    <reaction evidence="4">
        <text>(S)-ureidoglycolate = urea + glyoxylate</text>
        <dbReference type="Rhea" id="RHEA:11304"/>
        <dbReference type="ChEBI" id="CHEBI:16199"/>
        <dbReference type="ChEBI" id="CHEBI:36655"/>
        <dbReference type="ChEBI" id="CHEBI:57296"/>
        <dbReference type="EC" id="4.3.2.3"/>
    </reaction>
</comment>
<dbReference type="OMA" id="DCQEVAF"/>
<keyword evidence="2" id="KW-0659">Purine metabolism</keyword>
<dbReference type="InterPro" id="IPR007247">
    <property type="entry name" value="Ureidogly_lyase"/>
</dbReference>
<keyword evidence="3" id="KW-0456">Lyase</keyword>
<dbReference type="AlphaFoldDB" id="A0A084QLW5"/>
<dbReference type="Proteomes" id="UP000028524">
    <property type="component" value="Unassembled WGS sequence"/>
</dbReference>
<organism evidence="5 6">
    <name type="scientific">Stachybotrys chlorohalonatus (strain IBT 40285)</name>
    <dbReference type="NCBI Taxonomy" id="1283841"/>
    <lineage>
        <taxon>Eukaryota</taxon>
        <taxon>Fungi</taxon>
        <taxon>Dikarya</taxon>
        <taxon>Ascomycota</taxon>
        <taxon>Pezizomycotina</taxon>
        <taxon>Sordariomycetes</taxon>
        <taxon>Hypocreomycetidae</taxon>
        <taxon>Hypocreales</taxon>
        <taxon>Stachybotryaceae</taxon>
        <taxon>Stachybotrys</taxon>
    </lineage>
</organism>
<dbReference type="SUPFAM" id="SSF51182">
    <property type="entry name" value="RmlC-like cupins"/>
    <property type="match status" value="1"/>
</dbReference>
<evidence type="ECO:0000256" key="4">
    <source>
        <dbReference type="ARBA" id="ARBA00047684"/>
    </source>
</evidence>
<evidence type="ECO:0000313" key="6">
    <source>
        <dbReference type="Proteomes" id="UP000028524"/>
    </source>
</evidence>
<reference evidence="5 6" key="1">
    <citation type="journal article" date="2014" name="BMC Genomics">
        <title>Comparative genome sequencing reveals chemotype-specific gene clusters in the toxigenic black mold Stachybotrys.</title>
        <authorList>
            <person name="Semeiks J."/>
            <person name="Borek D."/>
            <person name="Otwinowski Z."/>
            <person name="Grishin N.V."/>
        </authorList>
    </citation>
    <scope>NUCLEOTIDE SEQUENCE [LARGE SCALE GENOMIC DNA]</scope>
    <source>
        <strain evidence="5 6">IBT 40285</strain>
    </source>
</reference>
<dbReference type="InterPro" id="IPR011051">
    <property type="entry name" value="RmlC_Cupin_sf"/>
</dbReference>
<dbReference type="InParanoid" id="A0A084QLW5"/>
<dbReference type="CDD" id="cd20298">
    <property type="entry name" value="cupin_UAH"/>
    <property type="match status" value="1"/>
</dbReference>
<dbReference type="InterPro" id="IPR024060">
    <property type="entry name" value="Ureidoglycolate_lyase_dom_sf"/>
</dbReference>
<evidence type="ECO:0000313" key="5">
    <source>
        <dbReference type="EMBL" id="KFA64950.1"/>
    </source>
</evidence>
<evidence type="ECO:0000256" key="3">
    <source>
        <dbReference type="ARBA" id="ARBA00023239"/>
    </source>
</evidence>
<dbReference type="STRING" id="1283841.A0A084QLW5"/>
<dbReference type="GO" id="GO:0050385">
    <property type="term" value="F:ureidoglycolate lyase activity"/>
    <property type="evidence" value="ECO:0007669"/>
    <property type="project" value="UniProtKB-EC"/>
</dbReference>
<dbReference type="PANTHER" id="PTHR21221">
    <property type="entry name" value="UREIDOGLYCOLATE HYDROLASE"/>
    <property type="match status" value="1"/>
</dbReference>
<comment type="subunit">
    <text evidence="1">Homodimer.</text>
</comment>
<dbReference type="GO" id="GO:0000256">
    <property type="term" value="P:allantoin catabolic process"/>
    <property type="evidence" value="ECO:0007669"/>
    <property type="project" value="InterPro"/>
</dbReference>
<dbReference type="PANTHER" id="PTHR21221:SF1">
    <property type="entry name" value="UREIDOGLYCOLATE LYASE"/>
    <property type="match status" value="1"/>
</dbReference>
<evidence type="ECO:0000256" key="1">
    <source>
        <dbReference type="ARBA" id="ARBA00011738"/>
    </source>
</evidence>
<dbReference type="OrthoDB" id="10266039at2759"/>
<evidence type="ECO:0000256" key="2">
    <source>
        <dbReference type="ARBA" id="ARBA00022631"/>
    </source>
</evidence>